<dbReference type="PROSITE" id="PS51898">
    <property type="entry name" value="TYR_RECOMBINASE"/>
    <property type="match status" value="1"/>
</dbReference>
<feature type="domain" description="Tyr recombinase" evidence="4">
    <location>
        <begin position="220"/>
        <end position="405"/>
    </location>
</feature>
<dbReference type="SUPFAM" id="SSF56349">
    <property type="entry name" value="DNA breaking-rejoining enzymes"/>
    <property type="match status" value="1"/>
</dbReference>
<evidence type="ECO:0000313" key="6">
    <source>
        <dbReference type="Proteomes" id="UP001629059"/>
    </source>
</evidence>
<dbReference type="Proteomes" id="UP001629059">
    <property type="component" value="Unassembled WGS sequence"/>
</dbReference>
<dbReference type="InterPro" id="IPR002104">
    <property type="entry name" value="Integrase_catalytic"/>
</dbReference>
<name>A0ABW8YCJ6_9FLAO</name>
<dbReference type="Pfam" id="PF13102">
    <property type="entry name" value="Phage_int_SAM_5"/>
    <property type="match status" value="1"/>
</dbReference>
<evidence type="ECO:0000256" key="3">
    <source>
        <dbReference type="ARBA" id="ARBA00023172"/>
    </source>
</evidence>
<keyword evidence="6" id="KW-1185">Reference proteome</keyword>
<keyword evidence="2" id="KW-0238">DNA-binding</keyword>
<dbReference type="InterPro" id="IPR035386">
    <property type="entry name" value="Arm-DNA-bind_5"/>
</dbReference>
<evidence type="ECO:0000256" key="1">
    <source>
        <dbReference type="ARBA" id="ARBA00008857"/>
    </source>
</evidence>
<accession>A0ABW8YCJ6</accession>
<dbReference type="InterPro" id="IPR011010">
    <property type="entry name" value="DNA_brk_join_enz"/>
</dbReference>
<dbReference type="Gene3D" id="1.10.150.130">
    <property type="match status" value="1"/>
</dbReference>
<dbReference type="InterPro" id="IPR013762">
    <property type="entry name" value="Integrase-like_cat_sf"/>
</dbReference>
<protein>
    <submittedName>
        <fullName evidence="5">Tyrosine-type recombinase/integrase</fullName>
    </submittedName>
</protein>
<dbReference type="InterPro" id="IPR010998">
    <property type="entry name" value="Integrase_recombinase_N"/>
</dbReference>
<reference evidence="5 6" key="1">
    <citation type="submission" date="2024-06" db="EMBL/GenBank/DDBJ databases">
        <authorList>
            <person name="Kaempfer P."/>
            <person name="Viver T."/>
        </authorList>
    </citation>
    <scope>NUCLEOTIDE SEQUENCE [LARGE SCALE GENOMIC DNA]</scope>
    <source>
        <strain evidence="5 6">ST-75</strain>
    </source>
</reference>
<proteinExistence type="inferred from homology"/>
<dbReference type="Gene3D" id="1.10.443.10">
    <property type="entry name" value="Intergrase catalytic core"/>
    <property type="match status" value="1"/>
</dbReference>
<dbReference type="Pfam" id="PF00589">
    <property type="entry name" value="Phage_integrase"/>
    <property type="match status" value="1"/>
</dbReference>
<dbReference type="RefSeq" id="WP_408074203.1">
    <property type="nucleotide sequence ID" value="NZ_JBELQB010000004.1"/>
</dbReference>
<comment type="caution">
    <text evidence="5">The sequence shown here is derived from an EMBL/GenBank/DDBJ whole genome shotgun (WGS) entry which is preliminary data.</text>
</comment>
<dbReference type="CDD" id="cd01185">
    <property type="entry name" value="INTN1_C_like"/>
    <property type="match status" value="1"/>
</dbReference>
<sequence>MAILKLTCKHSESQKRNNSSEAMLMYRYTHQAKTTYFFTGKNIDIQYFDKKNQCIKKAYSGHNKLNVLLSVHRQKIEDIINTALANDINPTVLYVKNLYNTNKEQKAEKIKVTFWAFVDGYFKEIHSKLNPNTLRCYNNVINNLKSYEKYENITLDWGSFDTSFYYKFLDYYTGYKGLGNNGFGKIIKVLKSILNCATDRGINGNLSYKRKEFKALKEDVHNIYLNEDELKKIIALDFNENKKLDRARDLFIIGCYTGLRFSDFSTLTPDNISKDLIKIKTQKTGVDVVIPILPEVKKILEKYNGKLPKAYCNQKMNEYLKLVAQKAKLNDIIQKSFKSGNKQISKSYMKWQIVCTHTARRSFATNMYKRGLSTLAIMQITGHTTDKSFMAYIKITKEENAIMILEQLRNSA</sequence>
<evidence type="ECO:0000256" key="2">
    <source>
        <dbReference type="ARBA" id="ARBA00023125"/>
    </source>
</evidence>
<dbReference type="PANTHER" id="PTHR30349">
    <property type="entry name" value="PHAGE INTEGRASE-RELATED"/>
    <property type="match status" value="1"/>
</dbReference>
<dbReference type="PANTHER" id="PTHR30349:SF64">
    <property type="entry name" value="PROPHAGE INTEGRASE INTD-RELATED"/>
    <property type="match status" value="1"/>
</dbReference>
<dbReference type="Pfam" id="PF17293">
    <property type="entry name" value="Arm-DNA-bind_5"/>
    <property type="match status" value="1"/>
</dbReference>
<gene>
    <name evidence="5" type="ORF">ABS768_06825</name>
</gene>
<keyword evidence="3" id="KW-0233">DNA recombination</keyword>
<evidence type="ECO:0000259" key="4">
    <source>
        <dbReference type="PROSITE" id="PS51898"/>
    </source>
</evidence>
<comment type="similarity">
    <text evidence="1">Belongs to the 'phage' integrase family.</text>
</comment>
<dbReference type="InterPro" id="IPR050090">
    <property type="entry name" value="Tyrosine_recombinase_XerCD"/>
</dbReference>
<evidence type="ECO:0000313" key="5">
    <source>
        <dbReference type="EMBL" id="MFL9837202.1"/>
    </source>
</evidence>
<organism evidence="5 6">
    <name type="scientific">Flavobacterium rhizophilum</name>
    <dbReference type="NCBI Taxonomy" id="3163296"/>
    <lineage>
        <taxon>Bacteria</taxon>
        <taxon>Pseudomonadati</taxon>
        <taxon>Bacteroidota</taxon>
        <taxon>Flavobacteriia</taxon>
        <taxon>Flavobacteriales</taxon>
        <taxon>Flavobacteriaceae</taxon>
        <taxon>Flavobacterium</taxon>
    </lineage>
</organism>
<dbReference type="EMBL" id="JBELQB010000004">
    <property type="protein sequence ID" value="MFL9837202.1"/>
    <property type="molecule type" value="Genomic_DNA"/>
</dbReference>
<dbReference type="InterPro" id="IPR025269">
    <property type="entry name" value="SAM-like_dom"/>
</dbReference>